<protein>
    <recommendedName>
        <fullName evidence="1">Glycosyltransferase 2-like domain-containing protein</fullName>
    </recommendedName>
</protein>
<dbReference type="Pfam" id="PF00535">
    <property type="entry name" value="Glycos_transf_2"/>
    <property type="match status" value="1"/>
</dbReference>
<proteinExistence type="predicted"/>
<dbReference type="SUPFAM" id="SSF53448">
    <property type="entry name" value="Nucleotide-diphospho-sugar transferases"/>
    <property type="match status" value="1"/>
</dbReference>
<reference evidence="2" key="1">
    <citation type="submission" date="2018-05" db="EMBL/GenBank/DDBJ databases">
        <authorList>
            <person name="Lanie J.A."/>
            <person name="Ng W.-L."/>
            <person name="Kazmierczak K.M."/>
            <person name="Andrzejewski T.M."/>
            <person name="Davidsen T.M."/>
            <person name="Wayne K.J."/>
            <person name="Tettelin H."/>
            <person name="Glass J.I."/>
            <person name="Rusch D."/>
            <person name="Podicherti R."/>
            <person name="Tsui H.-C.T."/>
            <person name="Winkler M.E."/>
        </authorList>
    </citation>
    <scope>NUCLEOTIDE SEQUENCE</scope>
</reference>
<name>A0A382I119_9ZZZZ</name>
<dbReference type="AlphaFoldDB" id="A0A382I119"/>
<feature type="non-terminal residue" evidence="2">
    <location>
        <position position="393"/>
    </location>
</feature>
<dbReference type="EMBL" id="UINC01064392">
    <property type="protein sequence ID" value="SVB93019.1"/>
    <property type="molecule type" value="Genomic_DNA"/>
</dbReference>
<sequence>MIEGCLEDLVQQTIFAKGEMEILVIDSGSEQQESKIVREFQNKHERIQYFRTEKRETLYKAWNRAIEKANGEYLTNANTDDRHEPRCIEFLVRSLDENPDCGLCYGNLYRSIVPNEKFGEEDEAHSCESQEFFPGSLLLHYPYGAQPLWRRTHQLEIGPFNEEFKALGDYDFALRLAKRGVVSKYVPQAWGKTLRHDGALSTKDFTALQEKKLIIKKYWDAKSVSEIYHPLARTETEKLQNHHDSLDEYFLDLGLRALCFYPQFANREPQLDLRLLEFAFSSNTKSPIFANNLLLLDLLLGKKRERSDFLPEWENDGIRNKNLRFLDGNVSEGEFHLYGPTLNFPSETALKGIGESYLISHGRITDGFSRDRNLYLFCFAKFWKQTLKNIPQE</sequence>
<organism evidence="2">
    <name type="scientific">marine metagenome</name>
    <dbReference type="NCBI Taxonomy" id="408172"/>
    <lineage>
        <taxon>unclassified sequences</taxon>
        <taxon>metagenomes</taxon>
        <taxon>ecological metagenomes</taxon>
    </lineage>
</organism>
<evidence type="ECO:0000313" key="2">
    <source>
        <dbReference type="EMBL" id="SVB93019.1"/>
    </source>
</evidence>
<gene>
    <name evidence="2" type="ORF">METZ01_LOCUS245873</name>
</gene>
<feature type="domain" description="Glycosyltransferase 2-like" evidence="1">
    <location>
        <begin position="2"/>
        <end position="121"/>
    </location>
</feature>
<dbReference type="PANTHER" id="PTHR22916:SF64">
    <property type="entry name" value="TRANSFERASE, PUTATIVE-RELATED"/>
    <property type="match status" value="1"/>
</dbReference>
<dbReference type="Gene3D" id="3.90.550.10">
    <property type="entry name" value="Spore Coat Polysaccharide Biosynthesis Protein SpsA, Chain A"/>
    <property type="match status" value="1"/>
</dbReference>
<dbReference type="InterPro" id="IPR001173">
    <property type="entry name" value="Glyco_trans_2-like"/>
</dbReference>
<dbReference type="PANTHER" id="PTHR22916">
    <property type="entry name" value="GLYCOSYLTRANSFERASE"/>
    <property type="match status" value="1"/>
</dbReference>
<accession>A0A382I119</accession>
<dbReference type="InterPro" id="IPR029044">
    <property type="entry name" value="Nucleotide-diphossugar_trans"/>
</dbReference>
<evidence type="ECO:0000259" key="1">
    <source>
        <dbReference type="Pfam" id="PF00535"/>
    </source>
</evidence>